<dbReference type="OrthoDB" id="9807264at2"/>
<evidence type="ECO:0000256" key="1">
    <source>
        <dbReference type="ARBA" id="ARBA00008571"/>
    </source>
</evidence>
<dbReference type="PANTHER" id="PTHR12469:SF2">
    <property type="entry name" value="SUCCINATE DEHYDROGENASE ASSEMBLY FACTOR 2, MITOCHONDRIAL"/>
    <property type="match status" value="1"/>
</dbReference>
<dbReference type="InterPro" id="IPR036714">
    <property type="entry name" value="SDH_sf"/>
</dbReference>
<dbReference type="Pfam" id="PF03937">
    <property type="entry name" value="Sdh5"/>
    <property type="match status" value="1"/>
</dbReference>
<accession>A0A1N6EDQ3</accession>
<dbReference type="PANTHER" id="PTHR12469">
    <property type="entry name" value="PROTEIN EMI5 HOMOLOG, MITOCHONDRIAL"/>
    <property type="match status" value="1"/>
</dbReference>
<evidence type="ECO:0000313" key="5">
    <source>
        <dbReference type="Proteomes" id="UP000184932"/>
    </source>
</evidence>
<dbReference type="InterPro" id="IPR005631">
    <property type="entry name" value="SDH"/>
</dbReference>
<comment type="similarity">
    <text evidence="1">Belongs to the SdhE FAD assembly factor family.</text>
</comment>
<dbReference type="EMBL" id="FSRL01000001">
    <property type="protein sequence ID" value="SIN81168.1"/>
    <property type="molecule type" value="Genomic_DNA"/>
</dbReference>
<dbReference type="Proteomes" id="UP000184932">
    <property type="component" value="Unassembled WGS sequence"/>
</dbReference>
<organism evidence="4 5">
    <name type="scientific">Vannielia litorea</name>
    <dbReference type="NCBI Taxonomy" id="1217970"/>
    <lineage>
        <taxon>Bacteria</taxon>
        <taxon>Pseudomonadati</taxon>
        <taxon>Pseudomonadota</taxon>
        <taxon>Alphaproteobacteria</taxon>
        <taxon>Rhodobacterales</taxon>
        <taxon>Paracoccaceae</taxon>
        <taxon>Vannielia</taxon>
    </lineage>
</organism>
<reference evidence="5" key="1">
    <citation type="submission" date="2016-11" db="EMBL/GenBank/DDBJ databases">
        <authorList>
            <person name="Varghese N."/>
            <person name="Submissions S."/>
        </authorList>
    </citation>
    <scope>NUCLEOTIDE SEQUENCE [LARGE SCALE GENOMIC DNA]</scope>
    <source>
        <strain evidence="5">DSM 29440</strain>
    </source>
</reference>
<dbReference type="Gene3D" id="1.10.150.250">
    <property type="entry name" value="Flavinator of succinate dehydrogenase"/>
    <property type="match status" value="1"/>
</dbReference>
<dbReference type="SUPFAM" id="SSF109910">
    <property type="entry name" value="YgfY-like"/>
    <property type="match status" value="1"/>
</dbReference>
<dbReference type="RefSeq" id="WP_074254807.1">
    <property type="nucleotide sequence ID" value="NZ_FSRL01000001.1"/>
</dbReference>
<evidence type="ECO:0000313" key="4">
    <source>
        <dbReference type="EMBL" id="SIN81168.1"/>
    </source>
</evidence>
<keyword evidence="3" id="KW-0143">Chaperone</keyword>
<proteinExistence type="inferred from homology"/>
<gene>
    <name evidence="4" type="ORF">SAMN05444002_0644</name>
</gene>
<evidence type="ECO:0000256" key="2">
    <source>
        <dbReference type="ARBA" id="ARBA00019418"/>
    </source>
</evidence>
<keyword evidence="5" id="KW-1185">Reference proteome</keyword>
<dbReference type="STRING" id="1217970.SAMN05444002_0644"/>
<dbReference type="GO" id="GO:0006099">
    <property type="term" value="P:tricarboxylic acid cycle"/>
    <property type="evidence" value="ECO:0007669"/>
    <property type="project" value="TreeGrafter"/>
</dbReference>
<dbReference type="AlphaFoldDB" id="A0A1N6EDQ3"/>
<name>A0A1N6EDQ3_9RHOB</name>
<protein>
    <recommendedName>
        <fullName evidence="2">FAD assembly factor SdhE</fullName>
    </recommendedName>
</protein>
<sequence length="85" mass="9755">MSEPREVRLKRLKIRAWRRGIKEMDLLLGGFADREMADLSAAELDAFEALMEEADQDLLRWVTGLEPAPEGHLPMLRRVAPEARL</sequence>
<evidence type="ECO:0000256" key="3">
    <source>
        <dbReference type="ARBA" id="ARBA00023186"/>
    </source>
</evidence>